<dbReference type="EMBL" id="RBID01000011">
    <property type="protein sequence ID" value="RKQ61146.1"/>
    <property type="molecule type" value="Genomic_DNA"/>
</dbReference>
<reference evidence="1 2" key="1">
    <citation type="submission" date="2018-10" db="EMBL/GenBank/DDBJ databases">
        <title>Genomic Encyclopedia of Type Strains, Phase IV (KMG-IV): sequencing the most valuable type-strain genomes for metagenomic binning, comparative biology and taxonomic classification.</title>
        <authorList>
            <person name="Goeker M."/>
        </authorList>
    </citation>
    <scope>NUCLEOTIDE SEQUENCE [LARGE SCALE GENOMIC DNA]</scope>
    <source>
        <strain evidence="1 2">DSM 3303</strain>
    </source>
</reference>
<evidence type="ECO:0000313" key="1">
    <source>
        <dbReference type="EMBL" id="RKQ61146.1"/>
    </source>
</evidence>
<sequence length="51" mass="5741">MNELLPVLFTGIVCGLVTWGGVRAELKYLRRDVDDAHRKIEQLTAAKVCLQ</sequence>
<comment type="caution">
    <text evidence="1">The sequence shown here is derived from an EMBL/GenBank/DDBJ whole genome shotgun (WGS) entry which is preliminary data.</text>
</comment>
<protein>
    <submittedName>
        <fullName evidence="1">Uncharacterized protein</fullName>
    </submittedName>
</protein>
<accession>A0A495BIT4</accession>
<proteinExistence type="predicted"/>
<name>A0A495BIT4_VOGIN</name>
<dbReference type="Proteomes" id="UP000279384">
    <property type="component" value="Unassembled WGS sequence"/>
</dbReference>
<evidence type="ECO:0000313" key="2">
    <source>
        <dbReference type="Proteomes" id="UP000279384"/>
    </source>
</evidence>
<organism evidence="1 2">
    <name type="scientific">Vogesella indigofera</name>
    <name type="common">Pseudomonas indigofera</name>
    <dbReference type="NCBI Taxonomy" id="45465"/>
    <lineage>
        <taxon>Bacteria</taxon>
        <taxon>Pseudomonadati</taxon>
        <taxon>Pseudomonadota</taxon>
        <taxon>Betaproteobacteria</taxon>
        <taxon>Neisseriales</taxon>
        <taxon>Chromobacteriaceae</taxon>
        <taxon>Vogesella</taxon>
    </lineage>
</organism>
<dbReference type="RefSeq" id="WP_170152101.1">
    <property type="nucleotide sequence ID" value="NZ_RBID01000011.1"/>
</dbReference>
<dbReference type="AlphaFoldDB" id="A0A495BIT4"/>
<gene>
    <name evidence="1" type="ORF">C8E02_0913</name>
</gene>